<dbReference type="OrthoDB" id="5289372at2"/>
<dbReference type="SUPFAM" id="SSF48317">
    <property type="entry name" value="Acid phosphatase/Vanadium-dependent haloperoxidase"/>
    <property type="match status" value="1"/>
</dbReference>
<keyword evidence="5 7" id="KW-1133">Transmembrane helix</keyword>
<evidence type="ECO:0000256" key="2">
    <source>
        <dbReference type="ARBA" id="ARBA00022475"/>
    </source>
</evidence>
<evidence type="ECO:0000256" key="4">
    <source>
        <dbReference type="ARBA" id="ARBA00022801"/>
    </source>
</evidence>
<feature type="transmembrane region" description="Helical" evidence="7">
    <location>
        <begin position="102"/>
        <end position="123"/>
    </location>
</feature>
<evidence type="ECO:0000256" key="1">
    <source>
        <dbReference type="ARBA" id="ARBA00004651"/>
    </source>
</evidence>
<gene>
    <name evidence="9" type="ORF">A6035_16530</name>
</gene>
<dbReference type="GO" id="GO:0005886">
    <property type="term" value="C:plasma membrane"/>
    <property type="evidence" value="ECO:0007669"/>
    <property type="project" value="UniProtKB-SubCell"/>
</dbReference>
<dbReference type="SMART" id="SM00014">
    <property type="entry name" value="acidPPc"/>
    <property type="match status" value="1"/>
</dbReference>
<dbReference type="PANTHER" id="PTHR14969">
    <property type="entry name" value="SPHINGOSINE-1-PHOSPHATE PHOSPHOHYDROLASE"/>
    <property type="match status" value="1"/>
</dbReference>
<dbReference type="PANTHER" id="PTHR14969:SF62">
    <property type="entry name" value="DECAPRENYLPHOSPHORYL-5-PHOSPHORIBOSE PHOSPHATASE RV3807C-RELATED"/>
    <property type="match status" value="1"/>
</dbReference>
<dbReference type="GO" id="GO:0016787">
    <property type="term" value="F:hydrolase activity"/>
    <property type="evidence" value="ECO:0007669"/>
    <property type="project" value="UniProtKB-KW"/>
</dbReference>
<feature type="transmembrane region" description="Helical" evidence="7">
    <location>
        <begin position="143"/>
        <end position="163"/>
    </location>
</feature>
<accession>A0A2S1RB59</accession>
<evidence type="ECO:0000259" key="8">
    <source>
        <dbReference type="SMART" id="SM00014"/>
    </source>
</evidence>
<dbReference type="EMBL" id="CP015449">
    <property type="protein sequence ID" value="AWH93518.1"/>
    <property type="molecule type" value="Genomic_DNA"/>
</dbReference>
<name>A0A2S1RB59_9ACTN</name>
<dbReference type="Proteomes" id="UP000244928">
    <property type="component" value="Chromosome"/>
</dbReference>
<dbReference type="CDD" id="cd03392">
    <property type="entry name" value="PAP2_like_2"/>
    <property type="match status" value="1"/>
</dbReference>
<evidence type="ECO:0000256" key="6">
    <source>
        <dbReference type="ARBA" id="ARBA00023136"/>
    </source>
</evidence>
<organism evidence="9 10">
    <name type="scientific">Dietzia lutea</name>
    <dbReference type="NCBI Taxonomy" id="546160"/>
    <lineage>
        <taxon>Bacteria</taxon>
        <taxon>Bacillati</taxon>
        <taxon>Actinomycetota</taxon>
        <taxon>Actinomycetes</taxon>
        <taxon>Mycobacteriales</taxon>
        <taxon>Dietziaceae</taxon>
        <taxon>Dietzia</taxon>
    </lineage>
</organism>
<keyword evidence="3 7" id="KW-0812">Transmembrane</keyword>
<dbReference type="InterPro" id="IPR036938">
    <property type="entry name" value="PAP2/HPO_sf"/>
</dbReference>
<feature type="domain" description="Phosphatidic acid phosphatase type 2/haloperoxidase" evidence="8">
    <location>
        <begin position="102"/>
        <end position="211"/>
    </location>
</feature>
<keyword evidence="4" id="KW-0378">Hydrolase</keyword>
<comment type="subcellular location">
    <subcellularLocation>
        <location evidence="1">Cell membrane</location>
        <topology evidence="1">Multi-pass membrane protein</topology>
    </subcellularLocation>
</comment>
<evidence type="ECO:0000256" key="3">
    <source>
        <dbReference type="ARBA" id="ARBA00022692"/>
    </source>
</evidence>
<dbReference type="InterPro" id="IPR000326">
    <property type="entry name" value="PAP2/HPO"/>
</dbReference>
<feature type="transmembrane region" description="Helical" evidence="7">
    <location>
        <begin position="73"/>
        <end position="95"/>
    </location>
</feature>
<evidence type="ECO:0000313" key="9">
    <source>
        <dbReference type="EMBL" id="AWH93518.1"/>
    </source>
</evidence>
<keyword evidence="2" id="KW-1003">Cell membrane</keyword>
<feature type="transmembrane region" description="Helical" evidence="7">
    <location>
        <begin position="20"/>
        <end position="41"/>
    </location>
</feature>
<dbReference type="Gene3D" id="1.20.144.10">
    <property type="entry name" value="Phosphatidic acid phosphatase type 2/haloperoxidase"/>
    <property type="match status" value="1"/>
</dbReference>
<evidence type="ECO:0000313" key="10">
    <source>
        <dbReference type="Proteomes" id="UP000244928"/>
    </source>
</evidence>
<keyword evidence="10" id="KW-1185">Reference proteome</keyword>
<dbReference type="AlphaFoldDB" id="A0A2S1RB59"/>
<reference evidence="9 10" key="1">
    <citation type="submission" date="2016-04" db="EMBL/GenBank/DDBJ databases">
        <title>Complete genome sequence of Dietzia lutea YIM 80766T, a strain isolated from desert soil in Egypt.</title>
        <authorList>
            <person name="Zhao J."/>
            <person name="Hu B."/>
            <person name="Geng S."/>
            <person name="Nie Y."/>
            <person name="Tang Y."/>
        </authorList>
    </citation>
    <scope>NUCLEOTIDE SEQUENCE [LARGE SCALE GENOMIC DNA]</scope>
    <source>
        <strain evidence="9 10">YIM 80766</strain>
    </source>
</reference>
<dbReference type="KEGG" id="dlu:A6035_16530"/>
<protein>
    <recommendedName>
        <fullName evidence="8">Phosphatidic acid phosphatase type 2/haloperoxidase domain-containing protein</fullName>
    </recommendedName>
</protein>
<evidence type="ECO:0000256" key="7">
    <source>
        <dbReference type="SAM" id="Phobius"/>
    </source>
</evidence>
<dbReference type="RefSeq" id="WP_108848871.1">
    <property type="nucleotide sequence ID" value="NZ_CP015449.1"/>
</dbReference>
<keyword evidence="6 7" id="KW-0472">Membrane</keyword>
<feature type="transmembrane region" description="Helical" evidence="7">
    <location>
        <begin position="170"/>
        <end position="190"/>
    </location>
</feature>
<evidence type="ECO:0000256" key="5">
    <source>
        <dbReference type="ARBA" id="ARBA00022989"/>
    </source>
</evidence>
<dbReference type="Pfam" id="PF01569">
    <property type="entry name" value="PAP2"/>
    <property type="match status" value="1"/>
</dbReference>
<sequence>MNTEDDGRRRWRSTVTATRLAPGAAAALILIPLLIFGVLAVEVARQGSFAFDRTVMLWVHGATTPWLTDAATFVSLLGGKGVPVAAALTALVLCVRRRWVDAGFVLAAYFAASRINVALKALFERTRPDFWEHLSAENTFSFPSGHAMGSMSIAAPLVVLAWGTRYRWPALVAAAFYVLAVGASRVYLGVHFPSDVIAGWCMTVAVVAVFVVIVQVVSQRIRRRAPALAH</sequence>
<feature type="transmembrane region" description="Helical" evidence="7">
    <location>
        <begin position="196"/>
        <end position="217"/>
    </location>
</feature>
<proteinExistence type="predicted"/>